<dbReference type="SUPFAM" id="SSF48452">
    <property type="entry name" value="TPR-like"/>
    <property type="match status" value="1"/>
</dbReference>
<evidence type="ECO:0000313" key="3">
    <source>
        <dbReference type="Proteomes" id="UP000003711"/>
    </source>
</evidence>
<evidence type="ECO:0008006" key="4">
    <source>
        <dbReference type="Google" id="ProtNLM"/>
    </source>
</evidence>
<evidence type="ECO:0000256" key="1">
    <source>
        <dbReference type="SAM" id="SignalP"/>
    </source>
</evidence>
<dbReference type="HOGENOM" id="CLU_2128391_0_0_10"/>
<gene>
    <name evidence="2" type="ORF">BACCELL_03546</name>
</gene>
<evidence type="ECO:0000313" key="2">
    <source>
        <dbReference type="EMBL" id="EEF88830.1"/>
    </source>
</evidence>
<dbReference type="EMBL" id="ACCH01000256">
    <property type="protein sequence ID" value="EEF88830.1"/>
    <property type="molecule type" value="Genomic_DNA"/>
</dbReference>
<feature type="chain" id="PRO_5003162197" description="Tetratricopeptide repeat protein" evidence="1">
    <location>
        <begin position="32"/>
        <end position="113"/>
    </location>
</feature>
<sequence length="113" mass="13009">MQPIKQYFKDKKTMRKLFILLFFSASSLLMAQNTNPIQEAMANYDYETALTLIDKETPTVPLLYQKGKALKSLGNNREALQVYEEVVMQDSLNPRAYIEAAECCKSLLKTNRH</sequence>
<keyword evidence="1" id="KW-0732">Signal</keyword>
<dbReference type="InterPro" id="IPR011990">
    <property type="entry name" value="TPR-like_helical_dom_sf"/>
</dbReference>
<reference evidence="2 3" key="1">
    <citation type="submission" date="2008-12" db="EMBL/GenBank/DDBJ databases">
        <authorList>
            <person name="Fulton L."/>
            <person name="Clifton S."/>
            <person name="Fulton B."/>
            <person name="Xu J."/>
            <person name="Minx P."/>
            <person name="Pepin K.H."/>
            <person name="Johnson M."/>
            <person name="Bhonagiri V."/>
            <person name="Nash W.E."/>
            <person name="Mardis E.R."/>
            <person name="Wilson R.K."/>
        </authorList>
    </citation>
    <scope>NUCLEOTIDE SEQUENCE [LARGE SCALE GENOMIC DNA]</scope>
    <source>
        <strain evidence="2 3">DSM 14838</strain>
    </source>
</reference>
<reference evidence="2 3" key="2">
    <citation type="submission" date="2009-01" db="EMBL/GenBank/DDBJ databases">
        <title>Draft genome sequence of Bacteroides cellulosilyticus (DSM 14838).</title>
        <authorList>
            <person name="Sudarsanam P."/>
            <person name="Ley R."/>
            <person name="Guruge J."/>
            <person name="Turnbaugh P.J."/>
            <person name="Mahowald M."/>
            <person name="Liep D."/>
            <person name="Gordon J."/>
        </authorList>
    </citation>
    <scope>NUCLEOTIDE SEQUENCE [LARGE SCALE GENOMIC DNA]</scope>
    <source>
        <strain evidence="2 3">DSM 14838</strain>
    </source>
</reference>
<comment type="caution">
    <text evidence="2">The sequence shown here is derived from an EMBL/GenBank/DDBJ whole genome shotgun (WGS) entry which is preliminary data.</text>
</comment>
<dbReference type="Gene3D" id="1.25.40.10">
    <property type="entry name" value="Tetratricopeptide repeat domain"/>
    <property type="match status" value="1"/>
</dbReference>
<protein>
    <recommendedName>
        <fullName evidence="4">Tetratricopeptide repeat protein</fullName>
    </recommendedName>
</protein>
<proteinExistence type="predicted"/>
<feature type="signal peptide" evidence="1">
    <location>
        <begin position="1"/>
        <end position="31"/>
    </location>
</feature>
<name>E2NGX1_9BACE</name>
<accession>E2NGX1</accession>
<dbReference type="Proteomes" id="UP000003711">
    <property type="component" value="Unassembled WGS sequence"/>
</dbReference>
<organism evidence="2 3">
    <name type="scientific">Bacteroides cellulosilyticus DSM 14838</name>
    <dbReference type="NCBI Taxonomy" id="537012"/>
    <lineage>
        <taxon>Bacteria</taxon>
        <taxon>Pseudomonadati</taxon>
        <taxon>Bacteroidota</taxon>
        <taxon>Bacteroidia</taxon>
        <taxon>Bacteroidales</taxon>
        <taxon>Bacteroidaceae</taxon>
        <taxon>Bacteroides</taxon>
    </lineage>
</organism>
<dbReference type="AlphaFoldDB" id="E2NGX1"/>